<dbReference type="AlphaFoldDB" id="A0AAU9VTN0"/>
<evidence type="ECO:0000313" key="2">
    <source>
        <dbReference type="Proteomes" id="UP001159428"/>
    </source>
</evidence>
<gene>
    <name evidence="1" type="ORF">PMEA_00021305</name>
</gene>
<evidence type="ECO:0000313" key="1">
    <source>
        <dbReference type="EMBL" id="CAH3037696.1"/>
    </source>
</evidence>
<name>A0AAU9VTN0_9CNID</name>
<keyword evidence="2" id="KW-1185">Reference proteome</keyword>
<dbReference type="EMBL" id="CALNXJ010000004">
    <property type="protein sequence ID" value="CAH3037696.1"/>
    <property type="molecule type" value="Genomic_DNA"/>
</dbReference>
<reference evidence="1 2" key="1">
    <citation type="submission" date="2022-05" db="EMBL/GenBank/DDBJ databases">
        <authorList>
            <consortium name="Genoscope - CEA"/>
            <person name="William W."/>
        </authorList>
    </citation>
    <scope>NUCLEOTIDE SEQUENCE [LARGE SCALE GENOMIC DNA]</scope>
</reference>
<sequence length="151" mass="17590">MSHFPEPCKIESMTKLINGPYEWQPDICVQIRVSKVLLVFFLTFSSLHGITLRGSKHGRKKVKWDEKEKRVPVEDNYLEVFSKQDDAKHDHFGMIEKRALRCGYEEIVEDFKNANGKEIRKMLCKCAGMSCKVSSPTMICRKCKPYDKQQN</sequence>
<dbReference type="Proteomes" id="UP001159428">
    <property type="component" value="Unassembled WGS sequence"/>
</dbReference>
<proteinExistence type="predicted"/>
<accession>A0AAU9VTN0</accession>
<protein>
    <submittedName>
        <fullName evidence="1">Uncharacterized protein</fullName>
    </submittedName>
</protein>
<organism evidence="1 2">
    <name type="scientific">Pocillopora meandrina</name>
    <dbReference type="NCBI Taxonomy" id="46732"/>
    <lineage>
        <taxon>Eukaryota</taxon>
        <taxon>Metazoa</taxon>
        <taxon>Cnidaria</taxon>
        <taxon>Anthozoa</taxon>
        <taxon>Hexacorallia</taxon>
        <taxon>Scleractinia</taxon>
        <taxon>Astrocoeniina</taxon>
        <taxon>Pocilloporidae</taxon>
        <taxon>Pocillopora</taxon>
    </lineage>
</organism>
<comment type="caution">
    <text evidence="1">The sequence shown here is derived from an EMBL/GenBank/DDBJ whole genome shotgun (WGS) entry which is preliminary data.</text>
</comment>